<reference evidence="3" key="2">
    <citation type="submission" date="2020-09" db="EMBL/GenBank/DDBJ databases">
        <authorList>
            <person name="Sun Q."/>
            <person name="Ohkuma M."/>
        </authorList>
    </citation>
    <scope>NUCLEOTIDE SEQUENCE</scope>
    <source>
        <strain evidence="3">JCM 4477</strain>
    </source>
</reference>
<evidence type="ECO:0000256" key="1">
    <source>
        <dbReference type="ARBA" id="ARBA00009199"/>
    </source>
</evidence>
<comment type="similarity">
    <text evidence="1">Belongs to the amidase family.</text>
</comment>
<dbReference type="InterPro" id="IPR020556">
    <property type="entry name" value="Amidase_CS"/>
</dbReference>
<dbReference type="AlphaFoldDB" id="A0A919A9H2"/>
<proteinExistence type="inferred from homology"/>
<dbReference type="InterPro" id="IPR036928">
    <property type="entry name" value="AS_sf"/>
</dbReference>
<dbReference type="PANTHER" id="PTHR11895:SF7">
    <property type="entry name" value="GLUTAMYL-TRNA(GLN) AMIDOTRANSFERASE SUBUNIT A, MITOCHONDRIAL"/>
    <property type="match status" value="1"/>
</dbReference>
<dbReference type="Pfam" id="PF01425">
    <property type="entry name" value="Amidase"/>
    <property type="match status" value="1"/>
</dbReference>
<gene>
    <name evidence="3" type="ORF">GCM10018772_17240</name>
</gene>
<dbReference type="EMBL" id="BNBI01000003">
    <property type="protein sequence ID" value="GHE93965.1"/>
    <property type="molecule type" value="Genomic_DNA"/>
</dbReference>
<evidence type="ECO:0000313" key="4">
    <source>
        <dbReference type="Proteomes" id="UP000630718"/>
    </source>
</evidence>
<dbReference type="SUPFAM" id="SSF75304">
    <property type="entry name" value="Amidase signature (AS) enzymes"/>
    <property type="match status" value="1"/>
</dbReference>
<accession>A0A919A9H2</accession>
<dbReference type="InterPro" id="IPR000120">
    <property type="entry name" value="Amidase"/>
</dbReference>
<dbReference type="RefSeq" id="WP_190203535.1">
    <property type="nucleotide sequence ID" value="NZ_BNBI01000003.1"/>
</dbReference>
<evidence type="ECO:0000259" key="2">
    <source>
        <dbReference type="Pfam" id="PF01425"/>
    </source>
</evidence>
<dbReference type="PROSITE" id="PS00571">
    <property type="entry name" value="AMIDASES"/>
    <property type="match status" value="1"/>
</dbReference>
<dbReference type="GO" id="GO:0003824">
    <property type="term" value="F:catalytic activity"/>
    <property type="evidence" value="ECO:0007669"/>
    <property type="project" value="InterPro"/>
</dbReference>
<evidence type="ECO:0000313" key="3">
    <source>
        <dbReference type="EMBL" id="GHE93965.1"/>
    </source>
</evidence>
<reference evidence="3" key="1">
    <citation type="journal article" date="2014" name="Int. J. Syst. Evol. Microbiol.">
        <title>Complete genome sequence of Corynebacterium casei LMG S-19264T (=DSM 44701T), isolated from a smear-ripened cheese.</title>
        <authorList>
            <consortium name="US DOE Joint Genome Institute (JGI-PGF)"/>
            <person name="Walter F."/>
            <person name="Albersmeier A."/>
            <person name="Kalinowski J."/>
            <person name="Ruckert C."/>
        </authorList>
    </citation>
    <scope>NUCLEOTIDE SEQUENCE</scope>
    <source>
        <strain evidence="3">JCM 4477</strain>
    </source>
</reference>
<sequence length="494" mass="52097">MQEIANLSAIEMARLVRARELSPVELVRDSLDRIEQRNKSVNAFVTVCAGQALEAAERAERAVLAGETTGPLHGVPIGVKDLDAVAGIPVTRGSRVFADRIAKDTVLSVARLQRAGAIVVGKTNTSEFGYKAVTDNTLFGPTSTPFNLAMNAGGSSGGSAAAVAEGLVPLAHGSDGGGSLRIPAAFCGVFTMMTTFGRVAVPARPNAFRRYSPQVCHGVLSRSVADCAVALDAMSGGDPRDPYSFTPQDELTGGLTRSLSGKRIAYVPDLGGYPVEPEVERVARAALPALAEAGAKVVEADFQLPVPHGEITAMWRRFLSVCHAESAEFSRRQGTNMVDDFRGVVDDGYIESVMAGGKLSALDLRMTEIMRTQVLDAFTDLFESYDLVVSPVNGVTGIPNASNRTTVGPREVAGQPVDPVVGWSLTVPFNLIGSPAASVPAGRSGNGVPVGLQIVGPRFHDVDVIAACAAFERQRPWHDEYLALDGLRGEEAQS</sequence>
<name>A0A919A9H2_9ACTN</name>
<keyword evidence="4" id="KW-1185">Reference proteome</keyword>
<feature type="domain" description="Amidase" evidence="2">
    <location>
        <begin position="25"/>
        <end position="464"/>
    </location>
</feature>
<dbReference type="PANTHER" id="PTHR11895">
    <property type="entry name" value="TRANSAMIDASE"/>
    <property type="match status" value="1"/>
</dbReference>
<dbReference type="InterPro" id="IPR023631">
    <property type="entry name" value="Amidase_dom"/>
</dbReference>
<protein>
    <submittedName>
        <fullName evidence="3">Amidase</fullName>
    </submittedName>
</protein>
<organism evidence="3 4">
    <name type="scientific">Streptomyces fumanus</name>
    <dbReference type="NCBI Taxonomy" id="67302"/>
    <lineage>
        <taxon>Bacteria</taxon>
        <taxon>Bacillati</taxon>
        <taxon>Actinomycetota</taxon>
        <taxon>Actinomycetes</taxon>
        <taxon>Kitasatosporales</taxon>
        <taxon>Streptomycetaceae</taxon>
        <taxon>Streptomyces</taxon>
    </lineage>
</organism>
<dbReference type="Proteomes" id="UP000630718">
    <property type="component" value="Unassembled WGS sequence"/>
</dbReference>
<dbReference type="Gene3D" id="3.90.1300.10">
    <property type="entry name" value="Amidase signature (AS) domain"/>
    <property type="match status" value="1"/>
</dbReference>
<comment type="caution">
    <text evidence="3">The sequence shown here is derived from an EMBL/GenBank/DDBJ whole genome shotgun (WGS) entry which is preliminary data.</text>
</comment>